<dbReference type="GO" id="GO:0005952">
    <property type="term" value="C:cAMP-dependent protein kinase complex"/>
    <property type="evidence" value="ECO:0007669"/>
    <property type="project" value="InterPro"/>
</dbReference>
<evidence type="ECO:0000259" key="1">
    <source>
        <dbReference type="PROSITE" id="PS50042"/>
    </source>
</evidence>
<feature type="domain" description="Cyclic nucleotide-binding" evidence="1">
    <location>
        <begin position="84"/>
        <end position="231"/>
    </location>
</feature>
<evidence type="ECO:0000313" key="3">
    <source>
        <dbReference type="Proteomes" id="UP000689195"/>
    </source>
</evidence>
<organism evidence="2 3">
    <name type="scientific">Paramecium pentaurelia</name>
    <dbReference type="NCBI Taxonomy" id="43138"/>
    <lineage>
        <taxon>Eukaryota</taxon>
        <taxon>Sar</taxon>
        <taxon>Alveolata</taxon>
        <taxon>Ciliophora</taxon>
        <taxon>Intramacronucleata</taxon>
        <taxon>Oligohymenophorea</taxon>
        <taxon>Peniculida</taxon>
        <taxon>Parameciidae</taxon>
        <taxon>Paramecium</taxon>
    </lineage>
</organism>
<reference evidence="2" key="1">
    <citation type="submission" date="2021-01" db="EMBL/GenBank/DDBJ databases">
        <authorList>
            <consortium name="Genoscope - CEA"/>
            <person name="William W."/>
        </authorList>
    </citation>
    <scope>NUCLEOTIDE SEQUENCE</scope>
</reference>
<keyword evidence="3" id="KW-1185">Reference proteome</keyword>
<dbReference type="PANTHER" id="PTHR11635">
    <property type="entry name" value="CAMP-DEPENDENT PROTEIN KINASE REGULATORY CHAIN"/>
    <property type="match status" value="1"/>
</dbReference>
<feature type="domain" description="Cyclic nucleotide-binding" evidence="1">
    <location>
        <begin position="231"/>
        <end position="365"/>
    </location>
</feature>
<proteinExistence type="predicted"/>
<dbReference type="FunFam" id="2.60.120.10:FF:000289">
    <property type="entry name" value="Uncharacterized protein"/>
    <property type="match status" value="1"/>
</dbReference>
<evidence type="ECO:0000313" key="2">
    <source>
        <dbReference type="EMBL" id="CAD8201151.1"/>
    </source>
</evidence>
<dbReference type="CDD" id="cd00038">
    <property type="entry name" value="CAP_ED"/>
    <property type="match status" value="2"/>
</dbReference>
<dbReference type="EMBL" id="CAJJDO010000126">
    <property type="protein sequence ID" value="CAD8201151.1"/>
    <property type="molecule type" value="Genomic_DNA"/>
</dbReference>
<dbReference type="InterPro" id="IPR000595">
    <property type="entry name" value="cNMP-bd_dom"/>
</dbReference>
<dbReference type="AlphaFoldDB" id="A0A8S1XIZ8"/>
<dbReference type="InterPro" id="IPR050503">
    <property type="entry name" value="cAMP-dep_PK_reg_su-like"/>
</dbReference>
<dbReference type="GO" id="GO:0004862">
    <property type="term" value="F:cAMP-dependent protein kinase inhibitor activity"/>
    <property type="evidence" value="ECO:0007669"/>
    <property type="project" value="TreeGrafter"/>
</dbReference>
<dbReference type="PROSITE" id="PS50042">
    <property type="entry name" value="CNMP_BINDING_3"/>
    <property type="match status" value="2"/>
</dbReference>
<dbReference type="GO" id="GO:0005829">
    <property type="term" value="C:cytosol"/>
    <property type="evidence" value="ECO:0007669"/>
    <property type="project" value="TreeGrafter"/>
</dbReference>
<gene>
    <name evidence="2" type="ORF">PPENT_87.1.T1260173</name>
</gene>
<accession>A0A8S1XIZ8</accession>
<dbReference type="GO" id="GO:0030552">
    <property type="term" value="F:cAMP binding"/>
    <property type="evidence" value="ECO:0007669"/>
    <property type="project" value="TreeGrafter"/>
</dbReference>
<dbReference type="PANTHER" id="PTHR11635:SF152">
    <property type="entry name" value="CAMP-DEPENDENT PROTEIN KINASE TYPE I REGULATORY SUBUNIT-RELATED"/>
    <property type="match status" value="1"/>
</dbReference>
<sequence>MQNKTSLIFDQAARHAKIKKENEEQLQSTLKLYQQYGKIDDGNLITTILDSLQTIEFFKQNCPEGMKLADFVSNAIKYFKFEQYDYGSPIFHYGEYGDKMFIILKGEVYVFGPKPQDEINKEIEQLKLQDEGELIIKGQKRQLTTNVDNLLKIQDSRYYKDGIFLYQKIFQYYSGQCFGDVALTSDKPRSATIIVSSEKVYCISMRRNDFKIIFQKSIQQARNTIEFFMKIFPGALQFNLSKFIQYLRPVVFQSKTILWQIGDEPQFFLIIVTGRVELYKYMDIDTLTGKSKINDEIKQGLFIGKQQYKAKIVLSQLAEGNIVGQEELLDDFQKRQYYCEVVDITNAYYMEASDFRAIQGNHQDIIDCLRERAIVNKDYINKRKQLIIQNFKNYDSYLNSLNQNQINKEQKLKEIFQMPNKDNKSNSICVRSQKQIKGSQNEILQQHIQFDQKRKLVEPQEKTELRFIINNNNLSYIKERIQRQQQPEKNSQSPQKHVKNKVLISQILKKYQNKKVLHEKKDKKRKSIFVTSSQSSIGQNMETENSVDLLRQRQRTSILRPSYVKLRGRKLSGEKSNNNNNTTIINLTEVETRTHQQTMHQITNMTRLTLNSTNFFKTIRSISGK</sequence>
<name>A0A8S1XIZ8_9CILI</name>
<dbReference type="OrthoDB" id="21144at2759"/>
<protein>
    <recommendedName>
        <fullName evidence="1">Cyclic nucleotide-binding domain-containing protein</fullName>
    </recommendedName>
</protein>
<comment type="caution">
    <text evidence="2">The sequence shown here is derived from an EMBL/GenBank/DDBJ whole genome shotgun (WGS) entry which is preliminary data.</text>
</comment>
<dbReference type="Proteomes" id="UP000689195">
    <property type="component" value="Unassembled WGS sequence"/>
</dbReference>
<dbReference type="GO" id="GO:0034236">
    <property type="term" value="F:protein kinase A catalytic subunit binding"/>
    <property type="evidence" value="ECO:0007669"/>
    <property type="project" value="TreeGrafter"/>
</dbReference>